<gene>
    <name evidence="17" type="ORF">ACFSBX_00990</name>
</gene>
<evidence type="ECO:0000256" key="11">
    <source>
        <dbReference type="ARBA" id="ARBA00023136"/>
    </source>
</evidence>
<dbReference type="Pfam" id="PF25162">
    <property type="entry name" value="DUF7827"/>
    <property type="match status" value="1"/>
</dbReference>
<evidence type="ECO:0000256" key="5">
    <source>
        <dbReference type="ARBA" id="ARBA00022512"/>
    </source>
</evidence>
<dbReference type="InterPro" id="IPR026452">
    <property type="entry name" value="Surf_glycop_sig_pep"/>
</dbReference>
<dbReference type="NCBIfam" id="TIGR04126">
    <property type="entry name" value="PGF_CTERM"/>
    <property type="match status" value="1"/>
</dbReference>
<dbReference type="InterPro" id="IPR026371">
    <property type="entry name" value="PGF_CTERM"/>
</dbReference>
<keyword evidence="5" id="KW-0134">Cell wall</keyword>
<evidence type="ECO:0000256" key="14">
    <source>
        <dbReference type="SAM" id="Phobius"/>
    </source>
</evidence>
<evidence type="ECO:0000313" key="18">
    <source>
        <dbReference type="Proteomes" id="UP001597085"/>
    </source>
</evidence>
<evidence type="ECO:0000259" key="16">
    <source>
        <dbReference type="Pfam" id="PF25162"/>
    </source>
</evidence>
<reference evidence="17 18" key="1">
    <citation type="journal article" date="2019" name="Int. J. Syst. Evol. Microbiol.">
        <title>The Global Catalogue of Microorganisms (GCM) 10K type strain sequencing project: providing services to taxonomists for standard genome sequencing and annotation.</title>
        <authorList>
            <consortium name="The Broad Institute Genomics Platform"/>
            <consortium name="The Broad Institute Genome Sequencing Center for Infectious Disease"/>
            <person name="Wu L."/>
            <person name="Ma J."/>
        </authorList>
    </citation>
    <scope>NUCLEOTIDE SEQUENCE [LARGE SCALE GENOMIC DNA]</scope>
    <source>
        <strain evidence="17 18">CGMCC 1.12121</strain>
    </source>
</reference>
<evidence type="ECO:0000256" key="3">
    <source>
        <dbReference type="ARBA" id="ARBA00009327"/>
    </source>
</evidence>
<feature type="compositionally biased region" description="Acidic residues" evidence="13">
    <location>
        <begin position="778"/>
        <end position="814"/>
    </location>
</feature>
<dbReference type="GO" id="GO:0005886">
    <property type="term" value="C:plasma membrane"/>
    <property type="evidence" value="ECO:0007669"/>
    <property type="project" value="UniProtKB-SubCell"/>
</dbReference>
<evidence type="ECO:0000256" key="7">
    <source>
        <dbReference type="ARBA" id="ARBA00022601"/>
    </source>
</evidence>
<dbReference type="NCBIfam" id="NF045517">
    <property type="entry name" value="halo_surf_dom"/>
    <property type="match status" value="1"/>
</dbReference>
<protein>
    <submittedName>
        <fullName evidence="17">BGTF surface domain-containing protein</fullName>
    </submittedName>
</protein>
<feature type="region of interest" description="Disordered" evidence="13">
    <location>
        <begin position="626"/>
        <end position="646"/>
    </location>
</feature>
<keyword evidence="6" id="KW-0964">Secreted</keyword>
<evidence type="ECO:0000256" key="4">
    <source>
        <dbReference type="ARBA" id="ARBA00022475"/>
    </source>
</evidence>
<evidence type="ECO:0000256" key="9">
    <source>
        <dbReference type="ARBA" id="ARBA00022729"/>
    </source>
</evidence>
<dbReference type="Pfam" id="PF18204">
    <property type="entry name" value="PGF-CTERM"/>
    <property type="match status" value="1"/>
</dbReference>
<comment type="similarity">
    <text evidence="3">Belongs to the halobacterial S-layer protein family.</text>
</comment>
<sequence>MTERNYTYKARALFLAALMVFSVFAGTVAFAGTAAANAEQTDSDVTLNSGSTYWDGQEAGIYIPDDVDGDTTSTTDYQVRSFDPDGNDGSGSIGGLEEEFSLDGDDRTAVIDTSGYDGEFVITPADDSSTAIVFVDGNADSTETSDGNLEDAAFEVTTQNLDVEIDEDSVNDEGENAVTEIDVDSNRANYQLNVSANGDLDAGELSDIFVNNDGDDADYQLIDENEDGDDDEITIALAENSETAEGDEREINFTGIDEGEYGFNFSVPDSTAESSDTVEVTERDTDSSFSEGVTTDTAGDIAEFTVEMDDTDEVWVQFGDEDVGFIDILRLEDDDDDDEVTFQVNTRTLGTSADRDDVYNSEDDIVESEVHDDDTGATFWDEDTDEQLGGGEFVDYLDELNLIDADGDADEDDVDEQLTRPLQPADYELTAATDGQFIVNSDGETEADEELDSALFELTEPGIEGVTIHKASADNADEDDNVADLLNSTTAIEGGEEVAMDDRLVVQVEATGLYGAAAYEADSGFDALEDGTTLNQFNRILTDDNHGNNWAGEGINFEVEADDATGNQEATSLDLTNNNAGDGYVLYDEENGQFFVVVDTSADSNVFSDELDEGAEFSAEFEYETDSDNRYEFNSENPAPYQGDAGGDGDGDAAYPYFQADSTQTESTSFTVEERTVTFDNVNDGVLEIPVSDSAEVTGTTNVAPGSDAEVRISSTDADPSFRSTADAEISEDGTFSAEFDFSDQSAGDLAETTFRVAGSSVDTVDTELVESVSTETDAPDTETDAPDTETDAPDTETDAPDTETDAPDTDTATEEPTSTSTPGFGVVVALTALIAAALLAVRRND</sequence>
<evidence type="ECO:0000256" key="6">
    <source>
        <dbReference type="ARBA" id="ARBA00022525"/>
    </source>
</evidence>
<feature type="domain" description="DUF7827" evidence="16">
    <location>
        <begin position="283"/>
        <end position="374"/>
    </location>
</feature>
<evidence type="ECO:0000256" key="1">
    <source>
        <dbReference type="ARBA" id="ARBA00004236"/>
    </source>
</evidence>
<dbReference type="AlphaFoldDB" id="A0ABD6CHH0"/>
<feature type="compositionally biased region" description="Polar residues" evidence="13">
    <location>
        <begin position="269"/>
        <end position="278"/>
    </location>
</feature>
<keyword evidence="10 14" id="KW-1133">Transmembrane helix</keyword>
<evidence type="ECO:0000256" key="12">
    <source>
        <dbReference type="ARBA" id="ARBA00023180"/>
    </source>
</evidence>
<keyword evidence="9" id="KW-0732">Signal</keyword>
<feature type="domain" description="PGF-CTERM archaeal protein-sorting signal" evidence="15">
    <location>
        <begin position="822"/>
        <end position="844"/>
    </location>
</feature>
<dbReference type="NCBIfam" id="TIGR04207">
    <property type="entry name" value="halo_sig_pep"/>
    <property type="match status" value="1"/>
</dbReference>
<dbReference type="Proteomes" id="UP001597085">
    <property type="component" value="Unassembled WGS sequence"/>
</dbReference>
<comment type="subcellular location">
    <subcellularLocation>
        <location evidence="1">Cell membrane</location>
    </subcellularLocation>
    <subcellularLocation>
        <location evidence="2">Secreted</location>
        <location evidence="2">Cell wall</location>
        <location evidence="2">S-layer</location>
    </subcellularLocation>
</comment>
<feature type="transmembrane region" description="Helical" evidence="14">
    <location>
        <begin position="824"/>
        <end position="842"/>
    </location>
</feature>
<feature type="region of interest" description="Disordered" evidence="13">
    <location>
        <begin position="770"/>
        <end position="825"/>
    </location>
</feature>
<evidence type="ECO:0000259" key="15">
    <source>
        <dbReference type="Pfam" id="PF18204"/>
    </source>
</evidence>
<proteinExistence type="inferred from homology"/>
<evidence type="ECO:0000256" key="10">
    <source>
        <dbReference type="ARBA" id="ARBA00022989"/>
    </source>
</evidence>
<dbReference type="RefSeq" id="WP_390276529.1">
    <property type="nucleotide sequence ID" value="NZ_JBHUDK010000002.1"/>
</dbReference>
<organism evidence="17 18">
    <name type="scientific">Halobellus rarus</name>
    <dbReference type="NCBI Taxonomy" id="1126237"/>
    <lineage>
        <taxon>Archaea</taxon>
        <taxon>Methanobacteriati</taxon>
        <taxon>Methanobacteriota</taxon>
        <taxon>Stenosarchaea group</taxon>
        <taxon>Halobacteria</taxon>
        <taxon>Halobacteriales</taxon>
        <taxon>Haloferacaceae</taxon>
        <taxon>Halobellus</taxon>
    </lineage>
</organism>
<keyword evidence="18" id="KW-1185">Reference proteome</keyword>
<keyword evidence="8 14" id="KW-0812">Transmembrane</keyword>
<comment type="caution">
    <text evidence="17">The sequence shown here is derived from an EMBL/GenBank/DDBJ whole genome shotgun (WGS) entry which is preliminary data.</text>
</comment>
<keyword evidence="7" id="KW-0701">S-layer</keyword>
<dbReference type="EMBL" id="JBHUDK010000002">
    <property type="protein sequence ID" value="MFD1597541.1"/>
    <property type="molecule type" value="Genomic_DNA"/>
</dbReference>
<accession>A0ABD6CHH0</accession>
<keyword evidence="12" id="KW-0325">Glycoprotein</keyword>
<name>A0ABD6CHH0_9EURY</name>
<evidence type="ECO:0000313" key="17">
    <source>
        <dbReference type="EMBL" id="MFD1597541.1"/>
    </source>
</evidence>
<evidence type="ECO:0000256" key="2">
    <source>
        <dbReference type="ARBA" id="ARBA00004237"/>
    </source>
</evidence>
<keyword evidence="11 14" id="KW-0472">Membrane</keyword>
<evidence type="ECO:0000256" key="13">
    <source>
        <dbReference type="SAM" id="MobiDB-lite"/>
    </source>
</evidence>
<feature type="region of interest" description="Disordered" evidence="13">
    <location>
        <begin position="269"/>
        <end position="294"/>
    </location>
</feature>
<dbReference type="GO" id="GO:0030115">
    <property type="term" value="C:S-layer"/>
    <property type="evidence" value="ECO:0007669"/>
    <property type="project" value="UniProtKB-SubCell"/>
</dbReference>
<feature type="compositionally biased region" description="Low complexity" evidence="13">
    <location>
        <begin position="815"/>
        <end position="825"/>
    </location>
</feature>
<keyword evidence="4" id="KW-1003">Cell membrane</keyword>
<evidence type="ECO:0000256" key="8">
    <source>
        <dbReference type="ARBA" id="ARBA00022692"/>
    </source>
</evidence>
<dbReference type="InterPro" id="IPR057149">
    <property type="entry name" value="DUF7827"/>
</dbReference>